<proteinExistence type="predicted"/>
<gene>
    <name evidence="1" type="ORF">HUT08_14125</name>
</gene>
<accession>A0A7H8N9P7</accession>
<organism evidence="1 2">
    <name type="scientific">Streptomyces buecherae</name>
    <dbReference type="NCBI Taxonomy" id="2763006"/>
    <lineage>
        <taxon>Bacteria</taxon>
        <taxon>Bacillati</taxon>
        <taxon>Actinomycetota</taxon>
        <taxon>Actinomycetes</taxon>
        <taxon>Kitasatosporales</taxon>
        <taxon>Streptomycetaceae</taxon>
        <taxon>Streptomyces</taxon>
    </lineage>
</organism>
<name>A0A7H8N9P7_9ACTN</name>
<keyword evidence="2" id="KW-1185">Reference proteome</keyword>
<dbReference type="RefSeq" id="WP_176162214.1">
    <property type="nucleotide sequence ID" value="NZ_CP054929.1"/>
</dbReference>
<evidence type="ECO:0000313" key="1">
    <source>
        <dbReference type="EMBL" id="QKW50478.1"/>
    </source>
</evidence>
<dbReference type="EMBL" id="CP054929">
    <property type="protein sequence ID" value="QKW50478.1"/>
    <property type="molecule type" value="Genomic_DNA"/>
</dbReference>
<dbReference type="AlphaFoldDB" id="A0A7H8N9P7"/>
<protein>
    <submittedName>
        <fullName evidence="1">Uncharacterized protein</fullName>
    </submittedName>
</protein>
<dbReference type="Proteomes" id="UP000509303">
    <property type="component" value="Chromosome"/>
</dbReference>
<sequence>MTRHLALVGAHRVIVKGLALRFFLRDGDAWEPTTDADFQHAYELSLFDPDALGKDVLCPNARRVEYTTDEAWFWSDGASVAGMCTFDDREPTECAAMALLAGDAS</sequence>
<evidence type="ECO:0000313" key="2">
    <source>
        <dbReference type="Proteomes" id="UP000509303"/>
    </source>
</evidence>
<reference evidence="1 2" key="1">
    <citation type="submission" date="2020-06" db="EMBL/GenBank/DDBJ databases">
        <title>Genome mining for natural products.</title>
        <authorList>
            <person name="Zhang B."/>
            <person name="Shi J."/>
            <person name="Ge H."/>
        </authorList>
    </citation>
    <scope>NUCLEOTIDE SEQUENCE [LARGE SCALE GENOMIC DNA]</scope>
    <source>
        <strain evidence="1 2">NA00687</strain>
    </source>
</reference>